<feature type="compositionally biased region" description="Polar residues" evidence="1">
    <location>
        <begin position="173"/>
        <end position="186"/>
    </location>
</feature>
<dbReference type="EMBL" id="MK071999">
    <property type="protein sequence ID" value="AYV76860.1"/>
    <property type="molecule type" value="Genomic_DNA"/>
</dbReference>
<protein>
    <submittedName>
        <fullName evidence="2">Uncharacterized protein</fullName>
    </submittedName>
</protein>
<evidence type="ECO:0000256" key="1">
    <source>
        <dbReference type="SAM" id="MobiDB-lite"/>
    </source>
</evidence>
<feature type="region of interest" description="Disordered" evidence="1">
    <location>
        <begin position="60"/>
        <end position="88"/>
    </location>
</feature>
<feature type="region of interest" description="Disordered" evidence="1">
    <location>
        <begin position="1"/>
        <end position="21"/>
    </location>
</feature>
<feature type="compositionally biased region" description="Low complexity" evidence="1">
    <location>
        <begin position="161"/>
        <end position="172"/>
    </location>
</feature>
<sequence>MGQTISLQDKGDSRRMPTGVPKKYTSAEIDANLNRLFKNNVNNNFSEASHLGFTELKFGEEKEREEEKAAEIRKRREEQERERLREKKVEVYQDRAHPTQVPPQTGGRKFKSSKNRHLQHNIGEFIRQNGGNANIEGNPISDQSEFAKIREYLLREAKQGSPSTNPSYPSYPQMSSLKQEPKSTNPKPVHNYPINPGTIIYPNPALQLPQAQQGMTTVLPASVIRPDQQNGGVIEEDGIDYLSISTISGFGELKKGFVGGTRGMSLAAVLQSGQLGGDRDDGEGLSLSDDDDDEKDEDEEEEEEKEDEEEEKDEDGDKEGELSSTSSEEANVKTEQLSPTSYSEQHKTRRTGQNSPTSELNIIPFYSSDSSHAIPYNKNRLNK</sequence>
<proteinExistence type="predicted"/>
<name>A0A3G4ZPN4_9VIRU</name>
<gene>
    <name evidence="2" type="ORF">Barrevirus2_13</name>
</gene>
<feature type="compositionally biased region" description="Polar residues" evidence="1">
    <location>
        <begin position="351"/>
        <end position="360"/>
    </location>
</feature>
<feature type="compositionally biased region" description="Polar residues" evidence="1">
    <location>
        <begin position="325"/>
        <end position="343"/>
    </location>
</feature>
<feature type="compositionally biased region" description="Acidic residues" evidence="1">
    <location>
        <begin position="280"/>
        <end position="318"/>
    </location>
</feature>
<organism evidence="2">
    <name type="scientific">Barrevirus sp</name>
    <dbReference type="NCBI Taxonomy" id="2487763"/>
    <lineage>
        <taxon>Viruses</taxon>
        <taxon>Varidnaviria</taxon>
        <taxon>Bamfordvirae</taxon>
        <taxon>Nucleocytoviricota</taxon>
        <taxon>Megaviricetes</taxon>
        <taxon>Imitervirales</taxon>
        <taxon>Mimiviridae</taxon>
        <taxon>Klosneuvirinae</taxon>
    </lineage>
</organism>
<accession>A0A3G4ZPN4</accession>
<feature type="region of interest" description="Disordered" evidence="1">
    <location>
        <begin position="156"/>
        <end position="189"/>
    </location>
</feature>
<evidence type="ECO:0000313" key="2">
    <source>
        <dbReference type="EMBL" id="AYV76860.1"/>
    </source>
</evidence>
<reference evidence="2" key="1">
    <citation type="submission" date="2018-10" db="EMBL/GenBank/DDBJ databases">
        <title>Hidden diversity of soil giant viruses.</title>
        <authorList>
            <person name="Schulz F."/>
            <person name="Alteio L."/>
            <person name="Goudeau D."/>
            <person name="Ryan E.M."/>
            <person name="Malmstrom R.R."/>
            <person name="Blanchard J."/>
            <person name="Woyke T."/>
        </authorList>
    </citation>
    <scope>NUCLEOTIDE SEQUENCE</scope>
    <source>
        <strain evidence="2">BAV1</strain>
    </source>
</reference>
<feature type="region of interest" description="Disordered" evidence="1">
    <location>
        <begin position="273"/>
        <end position="383"/>
    </location>
</feature>